<evidence type="ECO:0000256" key="7">
    <source>
        <dbReference type="SAM" id="Phobius"/>
    </source>
</evidence>
<dbReference type="InterPro" id="IPR018383">
    <property type="entry name" value="UPF0324_pro"/>
</dbReference>
<feature type="transmembrane region" description="Helical" evidence="7">
    <location>
        <begin position="87"/>
        <end position="109"/>
    </location>
</feature>
<dbReference type="PANTHER" id="PTHR30106">
    <property type="entry name" value="INNER MEMBRANE PROTEIN YEIH-RELATED"/>
    <property type="match status" value="1"/>
</dbReference>
<reference evidence="8 9" key="1">
    <citation type="submission" date="2019-11" db="EMBL/GenBank/DDBJ databases">
        <title>Characterisation of Fundicoccus ignavus gen. nov. sp. nov., a novel genus of the family Aerococcaceae isolated from bulk tank milk.</title>
        <authorList>
            <person name="Siebert A."/>
            <person name="Huptas C."/>
            <person name="Wenning M."/>
            <person name="Scherer S."/>
            <person name="Doll E.V."/>
        </authorList>
    </citation>
    <scope>NUCLEOTIDE SEQUENCE [LARGE SCALE GENOMIC DNA]</scope>
    <source>
        <strain evidence="8 9">DSM 109653</strain>
    </source>
</reference>
<evidence type="ECO:0000256" key="4">
    <source>
        <dbReference type="ARBA" id="ARBA00022692"/>
    </source>
</evidence>
<evidence type="ECO:0000256" key="1">
    <source>
        <dbReference type="ARBA" id="ARBA00004651"/>
    </source>
</evidence>
<feature type="transmembrane region" description="Helical" evidence="7">
    <location>
        <begin position="121"/>
        <end position="143"/>
    </location>
</feature>
<proteinExistence type="inferred from homology"/>
<sequence length="340" mass="35550">MKEGKFMKKLLTIVVLALSTWAALRIGVAVPLLGNSISAILIGAIIRHTPLFDILDKKITGFVSAYLLKTGIVLLGFTLSLRILSEVGFGVLLLLGVGVLVSIGIALILNKFLKVDDKLALLIGIGTSICGGSAIVATAPLMKAKEKDIAVSVTTMLIYSMMALFLLPTIGTLLGHTDQMYGIFAGAAVNDTASVVATAFDWSDAAGGFATITKLTRTLYIVPVTLGVIVAKFKKESADSKASGEKLEISFKQVMSLIPIFVVLFVAAVVIATVVAIPADILGTISSISKLLMTLALVTIGLGVHIKDIMSAGMKPVLIGAVCWAGVVASSATFIHFIYG</sequence>
<feature type="transmembrane region" description="Helical" evidence="7">
    <location>
        <begin position="215"/>
        <end position="233"/>
    </location>
</feature>
<evidence type="ECO:0000256" key="5">
    <source>
        <dbReference type="ARBA" id="ARBA00022989"/>
    </source>
</evidence>
<name>A0A844BQN9_9LACT</name>
<keyword evidence="6 7" id="KW-0472">Membrane</keyword>
<feature type="transmembrane region" description="Helical" evidence="7">
    <location>
        <begin position="285"/>
        <end position="305"/>
    </location>
</feature>
<evidence type="ECO:0000256" key="3">
    <source>
        <dbReference type="ARBA" id="ARBA00022475"/>
    </source>
</evidence>
<comment type="caution">
    <text evidence="8">The sequence shown here is derived from an EMBL/GenBank/DDBJ whole genome shotgun (WGS) entry which is preliminary data.</text>
</comment>
<evidence type="ECO:0000256" key="6">
    <source>
        <dbReference type="ARBA" id="ARBA00023136"/>
    </source>
</evidence>
<comment type="similarity">
    <text evidence="2">Belongs to the UPF0324 family.</text>
</comment>
<protein>
    <submittedName>
        <fullName evidence="8">Putative sulfate exporter family transporter</fullName>
    </submittedName>
</protein>
<keyword evidence="3" id="KW-1003">Cell membrane</keyword>
<feature type="transmembrane region" description="Helical" evidence="7">
    <location>
        <begin position="149"/>
        <end position="174"/>
    </location>
</feature>
<dbReference type="EMBL" id="WJQR01000014">
    <property type="protein sequence ID" value="MRI82568.1"/>
    <property type="molecule type" value="Genomic_DNA"/>
</dbReference>
<dbReference type="GO" id="GO:0005886">
    <property type="term" value="C:plasma membrane"/>
    <property type="evidence" value="ECO:0007669"/>
    <property type="project" value="UniProtKB-SubCell"/>
</dbReference>
<feature type="transmembrane region" description="Helical" evidence="7">
    <location>
        <begin position="317"/>
        <end position="339"/>
    </location>
</feature>
<dbReference type="AlphaFoldDB" id="A0A844BQN9"/>
<feature type="transmembrane region" description="Helical" evidence="7">
    <location>
        <begin position="32"/>
        <end position="49"/>
    </location>
</feature>
<feature type="transmembrane region" description="Helical" evidence="7">
    <location>
        <begin position="254"/>
        <end position="279"/>
    </location>
</feature>
<dbReference type="Pfam" id="PF03601">
    <property type="entry name" value="Cons_hypoth698"/>
    <property type="match status" value="1"/>
</dbReference>
<keyword evidence="4 7" id="KW-0812">Transmembrane</keyword>
<evidence type="ECO:0000313" key="9">
    <source>
        <dbReference type="Proteomes" id="UP000469870"/>
    </source>
</evidence>
<comment type="subcellular location">
    <subcellularLocation>
        <location evidence="1">Cell membrane</location>
        <topology evidence="1">Multi-pass membrane protein</topology>
    </subcellularLocation>
</comment>
<gene>
    <name evidence="8" type="ORF">GIY11_11165</name>
</gene>
<dbReference type="PANTHER" id="PTHR30106:SF1">
    <property type="entry name" value="UPF0324 MEMBRANE PROTEIN FN0533"/>
    <property type="match status" value="1"/>
</dbReference>
<evidence type="ECO:0000313" key="8">
    <source>
        <dbReference type="EMBL" id="MRI82568.1"/>
    </source>
</evidence>
<accession>A0A844BQN9</accession>
<dbReference type="Proteomes" id="UP000469870">
    <property type="component" value="Unassembled WGS sequence"/>
</dbReference>
<organism evidence="8 9">
    <name type="scientific">Fundicoccus ignavus</name>
    <dbReference type="NCBI Taxonomy" id="2664442"/>
    <lineage>
        <taxon>Bacteria</taxon>
        <taxon>Bacillati</taxon>
        <taxon>Bacillota</taxon>
        <taxon>Bacilli</taxon>
        <taxon>Lactobacillales</taxon>
        <taxon>Aerococcaceae</taxon>
        <taxon>Fundicoccus</taxon>
    </lineage>
</organism>
<feature type="transmembrane region" description="Helical" evidence="7">
    <location>
        <begin position="61"/>
        <end position="81"/>
    </location>
</feature>
<keyword evidence="5 7" id="KW-1133">Transmembrane helix</keyword>
<evidence type="ECO:0000256" key="2">
    <source>
        <dbReference type="ARBA" id="ARBA00007977"/>
    </source>
</evidence>